<name>A0A0G1BFJ2_9BACT</name>
<protein>
    <recommendedName>
        <fullName evidence="3">Lipoprotein</fullName>
    </recommendedName>
</protein>
<dbReference type="EMBL" id="LCEK01000016">
    <property type="protein sequence ID" value="KKS71969.1"/>
    <property type="molecule type" value="Genomic_DNA"/>
</dbReference>
<evidence type="ECO:0008006" key="3">
    <source>
        <dbReference type="Google" id="ProtNLM"/>
    </source>
</evidence>
<dbReference type="Proteomes" id="UP000033867">
    <property type="component" value="Unassembled WGS sequence"/>
</dbReference>
<proteinExistence type="predicted"/>
<organism evidence="1 2">
    <name type="scientific">Candidatus Magasanikbacteria bacterium GW2011_GWE2_42_7</name>
    <dbReference type="NCBI Taxonomy" id="1619052"/>
    <lineage>
        <taxon>Bacteria</taxon>
        <taxon>Candidatus Magasanikiibacteriota</taxon>
    </lineage>
</organism>
<sequence length="146" mass="16556">MKKALLTIIAIPLLGIGCNNTSLLSQTKPAEVVLPQEQTATDTVPENEITLIQTLYAEVPEISEKNQELRTASNNEVNVSVRIDKENKEGDAYPMYVFENHSTHTVPIWTFYINTKGDTIMHMNELTGEIETLETWRTTKKEFQSE</sequence>
<accession>A0A0G1BFJ2</accession>
<comment type="caution">
    <text evidence="1">The sequence shown here is derived from an EMBL/GenBank/DDBJ whole genome shotgun (WGS) entry which is preliminary data.</text>
</comment>
<dbReference type="PROSITE" id="PS51257">
    <property type="entry name" value="PROKAR_LIPOPROTEIN"/>
    <property type="match status" value="1"/>
</dbReference>
<reference evidence="1 2" key="1">
    <citation type="journal article" date="2015" name="Nature">
        <title>rRNA introns, odd ribosomes, and small enigmatic genomes across a large radiation of phyla.</title>
        <authorList>
            <person name="Brown C.T."/>
            <person name="Hug L.A."/>
            <person name="Thomas B.C."/>
            <person name="Sharon I."/>
            <person name="Castelle C.J."/>
            <person name="Singh A."/>
            <person name="Wilkins M.J."/>
            <person name="Williams K.H."/>
            <person name="Banfield J.F."/>
        </authorList>
    </citation>
    <scope>NUCLEOTIDE SEQUENCE [LARGE SCALE GENOMIC DNA]</scope>
</reference>
<gene>
    <name evidence="1" type="ORF">UV42_C0016G0018</name>
</gene>
<evidence type="ECO:0000313" key="1">
    <source>
        <dbReference type="EMBL" id="KKS71969.1"/>
    </source>
</evidence>
<evidence type="ECO:0000313" key="2">
    <source>
        <dbReference type="Proteomes" id="UP000033867"/>
    </source>
</evidence>
<dbReference type="AlphaFoldDB" id="A0A0G1BFJ2"/>